<evidence type="ECO:0000313" key="2">
    <source>
        <dbReference type="Proteomes" id="UP001244011"/>
    </source>
</evidence>
<dbReference type="GeneID" id="85312025"/>
<dbReference type="SUPFAM" id="SSF54427">
    <property type="entry name" value="NTF2-like"/>
    <property type="match status" value="1"/>
</dbReference>
<evidence type="ECO:0008006" key="3">
    <source>
        <dbReference type="Google" id="ProtNLM"/>
    </source>
</evidence>
<dbReference type="EMBL" id="MU839023">
    <property type="protein sequence ID" value="KAK1763941.1"/>
    <property type="molecule type" value="Genomic_DNA"/>
</dbReference>
<dbReference type="Proteomes" id="UP001244011">
    <property type="component" value="Unassembled WGS sequence"/>
</dbReference>
<dbReference type="AlphaFoldDB" id="A0AAJ0BXN3"/>
<keyword evidence="2" id="KW-1185">Reference proteome</keyword>
<name>A0AAJ0BXN3_9PEZI</name>
<evidence type="ECO:0000313" key="1">
    <source>
        <dbReference type="EMBL" id="KAK1763941.1"/>
    </source>
</evidence>
<protein>
    <recommendedName>
        <fullName evidence="3">SnoaL-like domain-containing protein</fullName>
    </recommendedName>
</protein>
<gene>
    <name evidence="1" type="ORF">QBC33DRAFT_548381</name>
</gene>
<sequence>MSHSYKSQYPFGVEVESSIVEFFERFYRVSDTPGAHDEYVDMFTNDATFILASKSSRGREDILSMRHGMWSSISSRKHTVPKIFPFGSSSREFMLYGSVKFDFKDGKEGEVDWAARAELSSQDGVWRMSFYQVYLDTGANIYGKK</sequence>
<dbReference type="PANTHER" id="PTHR39401">
    <property type="entry name" value="SNOAL-LIKE DOMAIN-CONTAINING PROTEIN"/>
    <property type="match status" value="1"/>
</dbReference>
<dbReference type="PANTHER" id="PTHR39401:SF1">
    <property type="entry name" value="SNOAL-LIKE DOMAIN-CONTAINING PROTEIN"/>
    <property type="match status" value="1"/>
</dbReference>
<dbReference type="Gene3D" id="3.10.450.50">
    <property type="match status" value="1"/>
</dbReference>
<comment type="caution">
    <text evidence="1">The sequence shown here is derived from an EMBL/GenBank/DDBJ whole genome shotgun (WGS) entry which is preliminary data.</text>
</comment>
<reference evidence="1" key="1">
    <citation type="submission" date="2023-06" db="EMBL/GenBank/DDBJ databases">
        <title>Genome-scale phylogeny and comparative genomics of the fungal order Sordariales.</title>
        <authorList>
            <consortium name="Lawrence Berkeley National Laboratory"/>
            <person name="Hensen N."/>
            <person name="Bonometti L."/>
            <person name="Westerberg I."/>
            <person name="Brannstrom I.O."/>
            <person name="Guillou S."/>
            <person name="Cros-Aarteil S."/>
            <person name="Calhoun S."/>
            <person name="Haridas S."/>
            <person name="Kuo A."/>
            <person name="Mondo S."/>
            <person name="Pangilinan J."/>
            <person name="Riley R."/>
            <person name="Labutti K."/>
            <person name="Andreopoulos B."/>
            <person name="Lipzen A."/>
            <person name="Chen C."/>
            <person name="Yanf M."/>
            <person name="Daum C."/>
            <person name="Ng V."/>
            <person name="Clum A."/>
            <person name="Steindorff A."/>
            <person name="Ohm R."/>
            <person name="Martin F."/>
            <person name="Silar P."/>
            <person name="Natvig D."/>
            <person name="Lalanne C."/>
            <person name="Gautier V."/>
            <person name="Ament-Velasquez S.L."/>
            <person name="Kruys A."/>
            <person name="Hutchinson M.I."/>
            <person name="Powell A.J."/>
            <person name="Barry K."/>
            <person name="Miller A.N."/>
            <person name="Grigoriev I.V."/>
            <person name="Debuchy R."/>
            <person name="Gladieux P."/>
            <person name="Thoren M.H."/>
            <person name="Johannesson H."/>
        </authorList>
    </citation>
    <scope>NUCLEOTIDE SEQUENCE</scope>
    <source>
        <strain evidence="1">8032-3</strain>
    </source>
</reference>
<organism evidence="1 2">
    <name type="scientific">Phialemonium atrogriseum</name>
    <dbReference type="NCBI Taxonomy" id="1093897"/>
    <lineage>
        <taxon>Eukaryota</taxon>
        <taxon>Fungi</taxon>
        <taxon>Dikarya</taxon>
        <taxon>Ascomycota</taxon>
        <taxon>Pezizomycotina</taxon>
        <taxon>Sordariomycetes</taxon>
        <taxon>Sordariomycetidae</taxon>
        <taxon>Cephalothecales</taxon>
        <taxon>Cephalothecaceae</taxon>
        <taxon>Phialemonium</taxon>
    </lineage>
</organism>
<accession>A0AAJ0BXN3</accession>
<dbReference type="InterPro" id="IPR032710">
    <property type="entry name" value="NTF2-like_dom_sf"/>
</dbReference>
<dbReference type="RefSeq" id="XP_060280154.1">
    <property type="nucleotide sequence ID" value="XM_060428838.1"/>
</dbReference>
<proteinExistence type="predicted"/>